<dbReference type="Pfam" id="PF02201">
    <property type="entry name" value="SWIB"/>
    <property type="match status" value="1"/>
</dbReference>
<dbReference type="InterPro" id="IPR019835">
    <property type="entry name" value="SWIB_domain"/>
</dbReference>
<dbReference type="InterPro" id="IPR003121">
    <property type="entry name" value="SWIB_MDM2_domain"/>
</dbReference>
<protein>
    <recommendedName>
        <fullName evidence="1">DM2 domain-containing protein</fullName>
    </recommendedName>
</protein>
<organism evidence="2">
    <name type="scientific">Bathycoccus sp. RCC716 virus 2</name>
    <dbReference type="NCBI Taxonomy" id="2530039"/>
    <lineage>
        <taxon>Viruses</taxon>
        <taxon>Varidnaviria</taxon>
        <taxon>Bamfordvirae</taxon>
        <taxon>Nucleocytoviricota</taxon>
        <taxon>Megaviricetes</taxon>
        <taxon>Algavirales</taxon>
        <taxon>Phycodnaviridae</taxon>
        <taxon>Prasinovirus</taxon>
    </lineage>
</organism>
<dbReference type="Gene3D" id="1.10.245.10">
    <property type="entry name" value="SWIB/MDM2 domain"/>
    <property type="match status" value="1"/>
</dbReference>
<evidence type="ECO:0000313" key="2">
    <source>
        <dbReference type="EMBL" id="QOR60418.1"/>
    </source>
</evidence>
<dbReference type="PROSITE" id="PS51925">
    <property type="entry name" value="SWIB_MDM2"/>
    <property type="match status" value="1"/>
</dbReference>
<dbReference type="InterPro" id="IPR036885">
    <property type="entry name" value="SWIB_MDM2_dom_sf"/>
</dbReference>
<sequence length="140" mass="15846">MTCNDEHCEQILSEISSLKSDIKSLSKIVRKIKAKVDDPTGEKAASRAKNNGFNRKQAISDKLRAFLELPDGELVSRSTVTRAINKYVTDNGLKHPDNGRILVLDDKLKKLLQPPDDVEVTFLNLQKFLSPHYTRVEQEK</sequence>
<reference evidence="2" key="1">
    <citation type="submission" date="2019-02" db="EMBL/GenBank/DDBJ databases">
        <authorList>
            <person name="Bachy C."/>
            <person name="Yung C.-M."/>
            <person name="Roux S."/>
            <person name="Sullivan M.B."/>
            <person name="Worden A.Z."/>
        </authorList>
    </citation>
    <scope>NUCLEOTIDE SEQUENCE</scope>
    <source>
        <strain evidence="2">BII-V2</strain>
    </source>
</reference>
<name>A0A7S6NYF5_9PHYC</name>
<feature type="domain" description="DM2" evidence="1">
    <location>
        <begin position="52"/>
        <end position="135"/>
    </location>
</feature>
<dbReference type="CDD" id="cd10567">
    <property type="entry name" value="SWIB-MDM2_like"/>
    <property type="match status" value="1"/>
</dbReference>
<dbReference type="EMBL" id="MK522038">
    <property type="protein sequence ID" value="QOR60418.1"/>
    <property type="molecule type" value="Genomic_DNA"/>
</dbReference>
<dbReference type="SUPFAM" id="SSF47592">
    <property type="entry name" value="SWIB/MDM2 domain"/>
    <property type="match status" value="1"/>
</dbReference>
<accession>A0A7S6NYF5</accession>
<evidence type="ECO:0000259" key="1">
    <source>
        <dbReference type="PROSITE" id="PS51925"/>
    </source>
</evidence>
<proteinExistence type="predicted"/>
<dbReference type="SMART" id="SM00151">
    <property type="entry name" value="SWIB"/>
    <property type="match status" value="1"/>
</dbReference>